<dbReference type="GeneID" id="63790131"/>
<dbReference type="OrthoDB" id="771136at2759"/>
<keyword evidence="5 8" id="KW-1015">Disulfide bond</keyword>
<dbReference type="InterPro" id="IPR033121">
    <property type="entry name" value="PEPTIDASE_A1"/>
</dbReference>
<feature type="active site" evidence="7">
    <location>
        <position position="268"/>
    </location>
</feature>
<comment type="caution">
    <text evidence="12">The sequence shown here is derived from an EMBL/GenBank/DDBJ whole genome shotgun (WGS) entry which is preliminary data.</text>
</comment>
<dbReference type="GO" id="GO:0004190">
    <property type="term" value="F:aspartic-type endopeptidase activity"/>
    <property type="evidence" value="ECO:0007669"/>
    <property type="project" value="UniProtKB-KW"/>
</dbReference>
<evidence type="ECO:0000256" key="5">
    <source>
        <dbReference type="ARBA" id="ARBA00023157"/>
    </source>
</evidence>
<evidence type="ECO:0000313" key="12">
    <source>
        <dbReference type="EMBL" id="RAO64902.1"/>
    </source>
</evidence>
<keyword evidence="13" id="KW-1185">Reference proteome</keyword>
<dbReference type="EMBL" id="MIKG01000001">
    <property type="protein sequence ID" value="RAO64902.1"/>
    <property type="molecule type" value="Genomic_DNA"/>
</dbReference>
<keyword evidence="2 9" id="KW-0645">Protease</keyword>
<feature type="disulfide bond" evidence="8">
    <location>
        <begin position="302"/>
        <end position="335"/>
    </location>
</feature>
<dbReference type="FunFam" id="2.40.70.10:FF:000008">
    <property type="entry name" value="Cathepsin D"/>
    <property type="match status" value="1"/>
</dbReference>
<evidence type="ECO:0000256" key="1">
    <source>
        <dbReference type="ARBA" id="ARBA00007447"/>
    </source>
</evidence>
<evidence type="ECO:0000256" key="8">
    <source>
        <dbReference type="PIRSR" id="PIRSR601461-2"/>
    </source>
</evidence>
<dbReference type="GO" id="GO:0006508">
    <property type="term" value="P:proteolysis"/>
    <property type="evidence" value="ECO:0007669"/>
    <property type="project" value="UniProtKB-KW"/>
</dbReference>
<evidence type="ECO:0000256" key="7">
    <source>
        <dbReference type="PIRSR" id="PIRSR601461-1"/>
    </source>
</evidence>
<keyword evidence="10" id="KW-0732">Signal</keyword>
<gene>
    <name evidence="12" type="ORF">BHQ10_000914</name>
</gene>
<feature type="signal peptide" evidence="10">
    <location>
        <begin position="1"/>
        <end position="18"/>
    </location>
</feature>
<sequence length="379" mass="41064">MKTTSVLAAAALVGAATAKVHKLKLDKVPLSEQFDKRSMNDHMRSLGQKYMGAVPEGMYQDTSIQPEGGHDVLVDNFLNAQYFSEITIGTPPQNFKVVLDTGSSNFKYDSSSSSTYKKNGSDFAIQYGSGSLEGFVSRDTVTIGDLSIKDQDFAEATNEPGLAFAFGRFDGILGLGFDTISVNKIVPPFYNLLNQKTLDEPVFAFYLGDSNKEGDDSEATFGGIDKSHYTGELVKIPLRRKAYWEVDFDAIAFGDNVAELENTGVILDTGTSLIALPSTLAELLNKEIGASKSWNGQYTVDCAKRDSLPDLTVTLSGYNFSITAFDYVLEVQGSCISAFMGMDFPEPVGPLAILGDAFLRKWYSVYDLGNGAVGLAKAK</sequence>
<evidence type="ECO:0000256" key="2">
    <source>
        <dbReference type="ARBA" id="ARBA00022670"/>
    </source>
</evidence>
<dbReference type="Proteomes" id="UP000249363">
    <property type="component" value="Unassembled WGS sequence"/>
</dbReference>
<reference evidence="12 13" key="1">
    <citation type="journal article" date="2017" name="Biotechnol. Biofuels">
        <title>Differential beta-glucosidase expression as a function of carbon source availability in Talaromyces amestolkiae: a genomic and proteomic approach.</title>
        <authorList>
            <person name="de Eugenio L.I."/>
            <person name="Mendez-Liter J.A."/>
            <person name="Nieto-Dominguez M."/>
            <person name="Alonso L."/>
            <person name="Gil-Munoz J."/>
            <person name="Barriuso J."/>
            <person name="Prieto A."/>
            <person name="Martinez M.J."/>
        </authorList>
    </citation>
    <scope>NUCLEOTIDE SEQUENCE [LARGE SCALE GENOMIC DNA]</scope>
    <source>
        <strain evidence="12 13">CIB</strain>
    </source>
</reference>
<dbReference type="SUPFAM" id="SSF50630">
    <property type="entry name" value="Acid proteases"/>
    <property type="match status" value="1"/>
</dbReference>
<keyword evidence="6" id="KW-0325">Glycoprotein</keyword>
<dbReference type="RefSeq" id="XP_040729419.1">
    <property type="nucleotide sequence ID" value="XM_040882023.1"/>
</dbReference>
<dbReference type="STRING" id="1196081.A0A364KMY3"/>
<name>A0A364KMY3_TALAM</name>
<dbReference type="PANTHER" id="PTHR47966:SF51">
    <property type="entry name" value="BETA-SITE APP-CLEAVING ENZYME, ISOFORM A-RELATED"/>
    <property type="match status" value="1"/>
</dbReference>
<dbReference type="Gene3D" id="2.40.70.10">
    <property type="entry name" value="Acid Proteases"/>
    <property type="match status" value="2"/>
</dbReference>
<keyword evidence="3 9" id="KW-0064">Aspartyl protease</keyword>
<evidence type="ECO:0000256" key="9">
    <source>
        <dbReference type="RuleBase" id="RU000454"/>
    </source>
</evidence>
<evidence type="ECO:0000256" key="4">
    <source>
        <dbReference type="ARBA" id="ARBA00022801"/>
    </source>
</evidence>
<dbReference type="FunFam" id="2.40.70.10:FF:000002">
    <property type="entry name" value="Vacuolar aspartic proteinase"/>
    <property type="match status" value="1"/>
</dbReference>
<evidence type="ECO:0000256" key="6">
    <source>
        <dbReference type="ARBA" id="ARBA00023180"/>
    </source>
</evidence>
<protein>
    <recommendedName>
        <fullName evidence="11">Peptidase A1 domain-containing protein</fullName>
    </recommendedName>
</protein>
<dbReference type="InterPro" id="IPR001969">
    <property type="entry name" value="Aspartic_peptidase_AS"/>
</dbReference>
<dbReference type="InterPro" id="IPR021109">
    <property type="entry name" value="Peptidase_aspartic_dom_sf"/>
</dbReference>
<dbReference type="Pfam" id="PF00026">
    <property type="entry name" value="Asp"/>
    <property type="match status" value="1"/>
</dbReference>
<feature type="chain" id="PRO_5016899475" description="Peptidase A1 domain-containing protein" evidence="10">
    <location>
        <begin position="19"/>
        <end position="379"/>
    </location>
</feature>
<keyword evidence="4 9" id="KW-0378">Hydrolase</keyword>
<proteinExistence type="inferred from homology"/>
<organism evidence="12 13">
    <name type="scientific">Talaromyces amestolkiae</name>
    <dbReference type="NCBI Taxonomy" id="1196081"/>
    <lineage>
        <taxon>Eukaryota</taxon>
        <taxon>Fungi</taxon>
        <taxon>Dikarya</taxon>
        <taxon>Ascomycota</taxon>
        <taxon>Pezizomycotina</taxon>
        <taxon>Eurotiomycetes</taxon>
        <taxon>Eurotiomycetidae</taxon>
        <taxon>Eurotiales</taxon>
        <taxon>Trichocomaceae</taxon>
        <taxon>Talaromyces</taxon>
        <taxon>Talaromyces sect. Talaromyces</taxon>
    </lineage>
</organism>
<dbReference type="InterPro" id="IPR001461">
    <property type="entry name" value="Aspartic_peptidase_A1"/>
</dbReference>
<dbReference type="PROSITE" id="PS51767">
    <property type="entry name" value="PEPTIDASE_A1"/>
    <property type="match status" value="1"/>
</dbReference>
<dbReference type="GO" id="GO:0000324">
    <property type="term" value="C:fungal-type vacuole"/>
    <property type="evidence" value="ECO:0007669"/>
    <property type="project" value="TreeGrafter"/>
</dbReference>
<accession>A0A364KMY3</accession>
<dbReference type="AlphaFoldDB" id="A0A364KMY3"/>
<dbReference type="PANTHER" id="PTHR47966">
    <property type="entry name" value="BETA-SITE APP-CLEAVING ENZYME, ISOFORM A-RELATED"/>
    <property type="match status" value="1"/>
</dbReference>
<feature type="active site" evidence="7">
    <location>
        <position position="100"/>
    </location>
</feature>
<dbReference type="PROSITE" id="PS00141">
    <property type="entry name" value="ASP_PROTEASE"/>
    <property type="match status" value="1"/>
</dbReference>
<comment type="similarity">
    <text evidence="1 9">Belongs to the peptidase A1 family.</text>
</comment>
<evidence type="ECO:0000313" key="13">
    <source>
        <dbReference type="Proteomes" id="UP000249363"/>
    </source>
</evidence>
<evidence type="ECO:0000259" key="11">
    <source>
        <dbReference type="PROSITE" id="PS51767"/>
    </source>
</evidence>
<dbReference type="PRINTS" id="PR00792">
    <property type="entry name" value="PEPSIN"/>
</dbReference>
<evidence type="ECO:0000256" key="3">
    <source>
        <dbReference type="ARBA" id="ARBA00022750"/>
    </source>
</evidence>
<feature type="domain" description="Peptidase A1" evidence="11">
    <location>
        <begin position="82"/>
        <end position="376"/>
    </location>
</feature>
<evidence type="ECO:0000256" key="10">
    <source>
        <dbReference type="SAM" id="SignalP"/>
    </source>
</evidence>